<feature type="region of interest" description="Disordered" evidence="1">
    <location>
        <begin position="1"/>
        <end position="54"/>
    </location>
</feature>
<accession>A0A371GY74</accession>
<evidence type="ECO:0000256" key="1">
    <source>
        <dbReference type="SAM" id="MobiDB-lite"/>
    </source>
</evidence>
<feature type="compositionally biased region" description="Polar residues" evidence="1">
    <location>
        <begin position="1"/>
        <end position="16"/>
    </location>
</feature>
<dbReference type="AlphaFoldDB" id="A0A371GY74"/>
<gene>
    <name evidence="2" type="ORF">CR513_21960</name>
</gene>
<reference evidence="2" key="1">
    <citation type="submission" date="2018-05" db="EMBL/GenBank/DDBJ databases">
        <title>Draft genome of Mucuna pruriens seed.</title>
        <authorList>
            <person name="Nnadi N.E."/>
            <person name="Vos R."/>
            <person name="Hasami M.H."/>
            <person name="Devisetty U.K."/>
            <person name="Aguiy J.C."/>
        </authorList>
    </citation>
    <scope>NUCLEOTIDE SEQUENCE [LARGE SCALE GENOMIC DNA]</scope>
    <source>
        <strain evidence="2">JCA_2017</strain>
    </source>
</reference>
<evidence type="ECO:0000313" key="3">
    <source>
        <dbReference type="Proteomes" id="UP000257109"/>
    </source>
</evidence>
<organism evidence="2 3">
    <name type="scientific">Mucuna pruriens</name>
    <name type="common">Velvet bean</name>
    <name type="synonym">Dolichos pruriens</name>
    <dbReference type="NCBI Taxonomy" id="157652"/>
    <lineage>
        <taxon>Eukaryota</taxon>
        <taxon>Viridiplantae</taxon>
        <taxon>Streptophyta</taxon>
        <taxon>Embryophyta</taxon>
        <taxon>Tracheophyta</taxon>
        <taxon>Spermatophyta</taxon>
        <taxon>Magnoliopsida</taxon>
        <taxon>eudicotyledons</taxon>
        <taxon>Gunneridae</taxon>
        <taxon>Pentapetalae</taxon>
        <taxon>rosids</taxon>
        <taxon>fabids</taxon>
        <taxon>Fabales</taxon>
        <taxon>Fabaceae</taxon>
        <taxon>Papilionoideae</taxon>
        <taxon>50 kb inversion clade</taxon>
        <taxon>NPAAA clade</taxon>
        <taxon>indigoferoid/millettioid clade</taxon>
        <taxon>Phaseoleae</taxon>
        <taxon>Mucuna</taxon>
    </lineage>
</organism>
<name>A0A371GY74_MUCPR</name>
<dbReference type="EMBL" id="QJKJ01004112">
    <property type="protein sequence ID" value="RDX95504.1"/>
    <property type="molecule type" value="Genomic_DNA"/>
</dbReference>
<keyword evidence="3" id="KW-1185">Reference proteome</keyword>
<dbReference type="PANTHER" id="PTHR33240">
    <property type="entry name" value="OS08G0508500 PROTEIN"/>
    <property type="match status" value="1"/>
</dbReference>
<comment type="caution">
    <text evidence="2">The sequence shown here is derived from an EMBL/GenBank/DDBJ whole genome shotgun (WGS) entry which is preliminary data.</text>
</comment>
<dbReference type="Proteomes" id="UP000257109">
    <property type="component" value="Unassembled WGS sequence"/>
</dbReference>
<dbReference type="OrthoDB" id="1400091at2759"/>
<dbReference type="PANTHER" id="PTHR33240:SF15">
    <property type="entry name" value="GAG-PRO-LIKE PROTEIN"/>
    <property type="match status" value="1"/>
</dbReference>
<sequence length="212" mass="23713">MLGQDVTKTVVSQMRDQQGKDMQEEERKRNDGGPETMSKVETKAEVGDQHPHRGTIATIARRGATERMSRLGRRRSVVATPKDLVISFLEVDYDNIQLDQDNLMVISIVVANCKVERVLVDQGSLANVLFWMTFQKLGMAEEKLEACLSTLIGFVGEQVEIWGTIDLQTTFGAGSDVKIIPFRFTRSSILQYYPRTIGSKPATGDSFHPIYA</sequence>
<protein>
    <submittedName>
        <fullName evidence="2">Uncharacterized protein</fullName>
    </submittedName>
</protein>
<proteinExistence type="predicted"/>
<feature type="non-terminal residue" evidence="2">
    <location>
        <position position="1"/>
    </location>
</feature>
<evidence type="ECO:0000313" key="2">
    <source>
        <dbReference type="EMBL" id="RDX95504.1"/>
    </source>
</evidence>
<feature type="compositionally biased region" description="Basic and acidic residues" evidence="1">
    <location>
        <begin position="17"/>
        <end position="51"/>
    </location>
</feature>